<dbReference type="PANTHER" id="PTHR21139">
    <property type="entry name" value="TRIOSEPHOSPHATE ISOMERASE"/>
    <property type="match status" value="1"/>
</dbReference>
<comment type="similarity">
    <text evidence="4 9 10">Belongs to the triosephosphate isomerase family.</text>
</comment>
<keyword evidence="5 9" id="KW-0312">Gluconeogenesis</keyword>
<dbReference type="NCBIfam" id="TIGR00419">
    <property type="entry name" value="tim"/>
    <property type="match status" value="1"/>
</dbReference>
<evidence type="ECO:0000256" key="2">
    <source>
        <dbReference type="ARBA" id="ARBA00004680"/>
    </source>
</evidence>
<feature type="active site" description="Proton acceptor" evidence="9">
    <location>
        <position position="169"/>
    </location>
</feature>
<comment type="pathway">
    <text evidence="3">Carbohydrate metabolism; erythritol degradation.</text>
</comment>
<dbReference type="PANTHER" id="PTHR21139:SF42">
    <property type="entry name" value="TRIOSEPHOSPHATE ISOMERASE"/>
    <property type="match status" value="1"/>
</dbReference>
<dbReference type="Proteomes" id="UP000538566">
    <property type="component" value="Unassembled WGS sequence"/>
</dbReference>
<accession>A0A7W7AEL7</accession>
<evidence type="ECO:0000256" key="10">
    <source>
        <dbReference type="RuleBase" id="RU363013"/>
    </source>
</evidence>
<dbReference type="FunFam" id="3.20.20.70:FF:000016">
    <property type="entry name" value="Triosephosphate isomerase"/>
    <property type="match status" value="1"/>
</dbReference>
<dbReference type="InterPro" id="IPR000652">
    <property type="entry name" value="Triosephosphate_isomerase"/>
</dbReference>
<dbReference type="GO" id="GO:0004807">
    <property type="term" value="F:triose-phosphate isomerase activity"/>
    <property type="evidence" value="ECO:0007669"/>
    <property type="project" value="UniProtKB-UniRule"/>
</dbReference>
<comment type="function">
    <text evidence="9">Involved in the gluconeogenesis. Catalyzes stereospecifically the conversion of dihydroxyacetone phosphate (DHAP) to D-glyceraldehyde-3-phosphate (G3P).</text>
</comment>
<comment type="subunit">
    <text evidence="9 10">Homodimer.</text>
</comment>
<dbReference type="PROSITE" id="PS51440">
    <property type="entry name" value="TIM_2"/>
    <property type="match status" value="1"/>
</dbReference>
<dbReference type="GO" id="GO:0005829">
    <property type="term" value="C:cytosol"/>
    <property type="evidence" value="ECO:0007669"/>
    <property type="project" value="TreeGrafter"/>
</dbReference>
<dbReference type="UniPathway" id="UPA00109">
    <property type="reaction ID" value="UER00189"/>
</dbReference>
<dbReference type="RefSeq" id="WP_144907238.1">
    <property type="nucleotide sequence ID" value="NZ_JACHOA010000009.1"/>
</dbReference>
<dbReference type="Gene3D" id="3.20.20.70">
    <property type="entry name" value="Aldolase class I"/>
    <property type="match status" value="1"/>
</dbReference>
<feature type="binding site" evidence="9">
    <location>
        <begin position="235"/>
        <end position="236"/>
    </location>
    <ligand>
        <name>substrate</name>
    </ligand>
</feature>
<dbReference type="CDD" id="cd00311">
    <property type="entry name" value="TIM"/>
    <property type="match status" value="1"/>
</dbReference>
<dbReference type="GO" id="GO:0006096">
    <property type="term" value="P:glycolytic process"/>
    <property type="evidence" value="ECO:0007669"/>
    <property type="project" value="UniProtKB-UniRule"/>
</dbReference>
<dbReference type="GO" id="GO:0006094">
    <property type="term" value="P:gluconeogenesis"/>
    <property type="evidence" value="ECO:0007669"/>
    <property type="project" value="UniProtKB-UniRule"/>
</dbReference>
<feature type="binding site" evidence="9">
    <location>
        <position position="214"/>
    </location>
    <ligand>
        <name>substrate</name>
    </ligand>
</feature>
<evidence type="ECO:0000256" key="9">
    <source>
        <dbReference type="HAMAP-Rule" id="MF_00147"/>
    </source>
</evidence>
<comment type="pathway">
    <text evidence="9 10">Carbohydrate biosynthesis; gluconeogenesis.</text>
</comment>
<evidence type="ECO:0000256" key="4">
    <source>
        <dbReference type="ARBA" id="ARBA00007422"/>
    </source>
</evidence>
<dbReference type="OrthoDB" id="9809429at2"/>
<reference evidence="11 12" key="1">
    <citation type="submission" date="2020-08" db="EMBL/GenBank/DDBJ databases">
        <title>Genomic Encyclopedia of Type Strains, Phase IV (KMG-IV): sequencing the most valuable type-strain genomes for metagenomic binning, comparative biology and taxonomic classification.</title>
        <authorList>
            <person name="Goeker M."/>
        </authorList>
    </citation>
    <scope>NUCLEOTIDE SEQUENCE [LARGE SCALE GENOMIC DNA]</scope>
    <source>
        <strain evidence="11 12">DSM 17507</strain>
    </source>
</reference>
<dbReference type="UniPathway" id="UPA01066"/>
<comment type="caution">
    <text evidence="11">The sequence shown here is derived from an EMBL/GenBank/DDBJ whole genome shotgun (WGS) entry which is preliminary data.</text>
</comment>
<dbReference type="EMBL" id="JACHOA010000009">
    <property type="protein sequence ID" value="MBB4615613.1"/>
    <property type="molecule type" value="Genomic_DNA"/>
</dbReference>
<comment type="subcellular location">
    <subcellularLocation>
        <location evidence="9 10">Cytoplasm</location>
    </subcellularLocation>
</comment>
<feature type="binding site" evidence="9">
    <location>
        <begin position="10"/>
        <end position="12"/>
    </location>
    <ligand>
        <name>substrate</name>
    </ligand>
</feature>
<dbReference type="UniPathway" id="UPA00138"/>
<dbReference type="PROSITE" id="PS00171">
    <property type="entry name" value="TIM_1"/>
    <property type="match status" value="1"/>
</dbReference>
<dbReference type="Pfam" id="PF00121">
    <property type="entry name" value="TIM"/>
    <property type="match status" value="1"/>
</dbReference>
<dbReference type="SUPFAM" id="SSF51351">
    <property type="entry name" value="Triosephosphate isomerase (TIM)"/>
    <property type="match status" value="1"/>
</dbReference>
<name>A0A7W7AEL7_9SPHN</name>
<feature type="binding site" evidence="9">
    <location>
        <position position="175"/>
    </location>
    <ligand>
        <name>substrate</name>
    </ligand>
</feature>
<comment type="pathway">
    <text evidence="2 9 10">Carbohydrate degradation; glycolysis; D-glyceraldehyde 3-phosphate from glycerone phosphate: step 1/1.</text>
</comment>
<evidence type="ECO:0000313" key="12">
    <source>
        <dbReference type="Proteomes" id="UP000538566"/>
    </source>
</evidence>
<organism evidence="11 12">
    <name type="scientific">Novosphingobium taihuense</name>
    <dbReference type="NCBI Taxonomy" id="260085"/>
    <lineage>
        <taxon>Bacteria</taxon>
        <taxon>Pseudomonadati</taxon>
        <taxon>Pseudomonadota</taxon>
        <taxon>Alphaproteobacteria</taxon>
        <taxon>Sphingomonadales</taxon>
        <taxon>Sphingomonadaceae</taxon>
        <taxon>Novosphingobium</taxon>
    </lineage>
</organism>
<dbReference type="InterPro" id="IPR022896">
    <property type="entry name" value="TrioseP_Isoase_bac/euk"/>
</dbReference>
<evidence type="ECO:0000256" key="3">
    <source>
        <dbReference type="ARBA" id="ARBA00004939"/>
    </source>
</evidence>
<dbReference type="AlphaFoldDB" id="A0A7W7AEL7"/>
<evidence type="ECO:0000256" key="6">
    <source>
        <dbReference type="ARBA" id="ARBA00022490"/>
    </source>
</evidence>
<dbReference type="InterPro" id="IPR013785">
    <property type="entry name" value="Aldolase_TIM"/>
</dbReference>
<comment type="catalytic activity">
    <reaction evidence="9 10">
        <text>D-glyceraldehyde 3-phosphate = dihydroxyacetone phosphate</text>
        <dbReference type="Rhea" id="RHEA:18585"/>
        <dbReference type="ChEBI" id="CHEBI:57642"/>
        <dbReference type="ChEBI" id="CHEBI:59776"/>
        <dbReference type="EC" id="5.3.1.1"/>
    </reaction>
</comment>
<dbReference type="GO" id="GO:0019563">
    <property type="term" value="P:glycerol catabolic process"/>
    <property type="evidence" value="ECO:0007669"/>
    <property type="project" value="TreeGrafter"/>
</dbReference>
<dbReference type="GO" id="GO:0046166">
    <property type="term" value="P:glyceraldehyde-3-phosphate biosynthetic process"/>
    <property type="evidence" value="ECO:0007669"/>
    <property type="project" value="TreeGrafter"/>
</dbReference>
<dbReference type="InterPro" id="IPR035990">
    <property type="entry name" value="TIM_sf"/>
</dbReference>
<gene>
    <name evidence="9" type="primary">tpiA</name>
    <name evidence="11" type="ORF">GGR37_003909</name>
</gene>
<evidence type="ECO:0000256" key="8">
    <source>
        <dbReference type="ARBA" id="ARBA00023235"/>
    </source>
</evidence>
<keyword evidence="8 9" id="KW-0413">Isomerase</keyword>
<feature type="active site" description="Electrophile" evidence="9">
    <location>
        <position position="93"/>
    </location>
</feature>
<comment type="catalytic activity">
    <reaction evidence="1">
        <text>L-erythrulose 1-phosphate = D-erythrulose 4-phosphate</text>
        <dbReference type="Rhea" id="RHEA:49588"/>
        <dbReference type="ChEBI" id="CHEBI:58002"/>
        <dbReference type="ChEBI" id="CHEBI:90796"/>
        <dbReference type="EC" id="5.3.1.33"/>
    </reaction>
</comment>
<evidence type="ECO:0000256" key="5">
    <source>
        <dbReference type="ARBA" id="ARBA00022432"/>
    </source>
</evidence>
<evidence type="ECO:0000256" key="1">
    <source>
        <dbReference type="ARBA" id="ARBA00000148"/>
    </source>
</evidence>
<evidence type="ECO:0000313" key="11">
    <source>
        <dbReference type="EMBL" id="MBB4615613.1"/>
    </source>
</evidence>
<keyword evidence="12" id="KW-1185">Reference proteome</keyword>
<proteinExistence type="inferred from homology"/>
<keyword evidence="6 9" id="KW-0963">Cytoplasm</keyword>
<dbReference type="EC" id="5.3.1.1" evidence="9 10"/>
<dbReference type="InterPro" id="IPR020861">
    <property type="entry name" value="Triosephosphate_isomerase_AS"/>
</dbReference>
<keyword evidence="7 9" id="KW-0324">Glycolysis</keyword>
<sequence length="256" mass="25606">MPHRPYIVGNWKMNGSRAMLAEARAIDRAAGRYPDVQVALAPPFTLIGALREAVSAMGVGGQDCHVAAKGAHTGDVSAPMLVDTGADFVIVGHSERRKDHGEGDAVVKAKAEAALAAGLGIIVCVGETLDERDAGKAEAVVSGQVDGSMPEGEAANEAVAAGKVAVAYEPVWAIGTGRVAEVPDVIAMHAAIRARLLALYGDAGAKVRILYGGSVNAGNAAELLAAPGVSGALVGGASLTAEAFLPIVAAAGSGEA</sequence>
<evidence type="ECO:0000256" key="7">
    <source>
        <dbReference type="ARBA" id="ARBA00023152"/>
    </source>
</evidence>
<dbReference type="HAMAP" id="MF_00147_B">
    <property type="entry name" value="TIM_B"/>
    <property type="match status" value="1"/>
</dbReference>
<protein>
    <recommendedName>
        <fullName evidence="9 10">Triosephosphate isomerase</fullName>
        <shortName evidence="9">TIM</shortName>
        <shortName evidence="9">TPI</shortName>
        <ecNumber evidence="9 10">5.3.1.1</ecNumber>
    </recommendedName>
    <alternativeName>
        <fullName evidence="9">Triose-phosphate isomerase</fullName>
    </alternativeName>
</protein>